<name>A0A915MKE0_MELJA</name>
<dbReference type="GO" id="GO:1904715">
    <property type="term" value="P:negative regulation of chaperone-mediated autophagy"/>
    <property type="evidence" value="ECO:0007669"/>
    <property type="project" value="UniProtKB-ARBA"/>
</dbReference>
<dbReference type="AlphaFoldDB" id="A0A915MKE0"/>
<organism evidence="6 7">
    <name type="scientific">Meloidogyne javanica</name>
    <name type="common">Root-knot nematode worm</name>
    <dbReference type="NCBI Taxonomy" id="6303"/>
    <lineage>
        <taxon>Eukaryota</taxon>
        <taxon>Metazoa</taxon>
        <taxon>Ecdysozoa</taxon>
        <taxon>Nematoda</taxon>
        <taxon>Chromadorea</taxon>
        <taxon>Rhabditida</taxon>
        <taxon>Tylenchina</taxon>
        <taxon>Tylenchomorpha</taxon>
        <taxon>Tylenchoidea</taxon>
        <taxon>Meloidogynidae</taxon>
        <taxon>Meloidogyninae</taxon>
        <taxon>Meloidogyne</taxon>
        <taxon>Meloidogyne incognita group</taxon>
    </lineage>
</organism>
<evidence type="ECO:0000256" key="4">
    <source>
        <dbReference type="ARBA" id="ARBA00022801"/>
    </source>
</evidence>
<protein>
    <recommendedName>
        <fullName evidence="5">Carboxypeptidase</fullName>
        <ecNumber evidence="5">3.4.16.-</ecNumber>
    </recommendedName>
</protein>
<evidence type="ECO:0000256" key="1">
    <source>
        <dbReference type="ARBA" id="ARBA00009431"/>
    </source>
</evidence>
<dbReference type="GO" id="GO:0004185">
    <property type="term" value="F:serine-type carboxypeptidase activity"/>
    <property type="evidence" value="ECO:0007669"/>
    <property type="project" value="UniProtKB-UniRule"/>
</dbReference>
<dbReference type="Gene3D" id="3.40.50.1820">
    <property type="entry name" value="alpha/beta hydrolase"/>
    <property type="match status" value="2"/>
</dbReference>
<dbReference type="FunFam" id="3.40.50.1820:FF:000335">
    <property type="entry name" value="Carboxypeptidase"/>
    <property type="match status" value="1"/>
</dbReference>
<dbReference type="PANTHER" id="PTHR11802:SF201">
    <property type="entry name" value="CARBOXYPEPTIDASE"/>
    <property type="match status" value="1"/>
</dbReference>
<keyword evidence="3 5" id="KW-0645">Protease</keyword>
<evidence type="ECO:0000313" key="6">
    <source>
        <dbReference type="Proteomes" id="UP000887561"/>
    </source>
</evidence>
<evidence type="ECO:0000256" key="3">
    <source>
        <dbReference type="ARBA" id="ARBA00022670"/>
    </source>
</evidence>
<keyword evidence="4 5" id="KW-0378">Hydrolase</keyword>
<evidence type="ECO:0000256" key="2">
    <source>
        <dbReference type="ARBA" id="ARBA00022645"/>
    </source>
</evidence>
<dbReference type="GO" id="GO:0006508">
    <property type="term" value="P:proteolysis"/>
    <property type="evidence" value="ECO:0007669"/>
    <property type="project" value="UniProtKB-KW"/>
</dbReference>
<dbReference type="InterPro" id="IPR029058">
    <property type="entry name" value="AB_hydrolase_fold"/>
</dbReference>
<dbReference type="SUPFAM" id="SSF53474">
    <property type="entry name" value="alpha/beta-Hydrolases"/>
    <property type="match status" value="2"/>
</dbReference>
<dbReference type="PANTHER" id="PTHR11802">
    <property type="entry name" value="SERINE PROTEASE FAMILY S10 SERINE CARBOXYPEPTIDASE"/>
    <property type="match status" value="1"/>
</dbReference>
<accession>A0A915MKE0</accession>
<dbReference type="GO" id="GO:0031647">
    <property type="term" value="P:regulation of protein stability"/>
    <property type="evidence" value="ECO:0007669"/>
    <property type="project" value="UniProtKB-ARBA"/>
</dbReference>
<dbReference type="Proteomes" id="UP000887561">
    <property type="component" value="Unplaced"/>
</dbReference>
<dbReference type="WBParaSite" id="scaffold4464_cov185.g8180">
    <property type="protein sequence ID" value="scaffold4464_cov185.g8180"/>
    <property type="gene ID" value="scaffold4464_cov185.g8180"/>
</dbReference>
<evidence type="ECO:0000313" key="7">
    <source>
        <dbReference type="WBParaSite" id="scaffold4464_cov185.g8180"/>
    </source>
</evidence>
<comment type="similarity">
    <text evidence="1 5">Belongs to the peptidase S10 family.</text>
</comment>
<dbReference type="EC" id="3.4.16.-" evidence="5"/>
<keyword evidence="2 5" id="KW-0121">Carboxypeptidase</keyword>
<dbReference type="PROSITE" id="PS00131">
    <property type="entry name" value="CARBOXYPEPT_SER_SER"/>
    <property type="match status" value="2"/>
</dbReference>
<dbReference type="Pfam" id="PF00450">
    <property type="entry name" value="Peptidase_S10"/>
    <property type="match status" value="2"/>
</dbReference>
<evidence type="ECO:0000256" key="5">
    <source>
        <dbReference type="RuleBase" id="RU361156"/>
    </source>
</evidence>
<dbReference type="PRINTS" id="PR00724">
    <property type="entry name" value="CRBOXYPTASEC"/>
</dbReference>
<keyword evidence="6" id="KW-1185">Reference proteome</keyword>
<proteinExistence type="inferred from homology"/>
<dbReference type="InterPro" id="IPR001563">
    <property type="entry name" value="Peptidase_S10"/>
</dbReference>
<reference evidence="7" key="1">
    <citation type="submission" date="2022-11" db="UniProtKB">
        <authorList>
            <consortium name="WormBaseParasite"/>
        </authorList>
    </citation>
    <scope>IDENTIFICATION</scope>
</reference>
<dbReference type="InterPro" id="IPR018202">
    <property type="entry name" value="Ser_caboxypep_ser_AS"/>
</dbReference>
<sequence>MFVESQGNPKTDPLVLWLNGGPGCSSLEGIFEELGPYLINKDGKTLRQNPYSWNKYASIIFLESPAWVGFSYNTKSKNILTNDDEVAVANYAALKDFFNKYPSFNSNPFYLAGESYAGVYIPMLGNFDFDGVAIGNGILSNILNTNTLPLYLYGHGLVDEEVWQKFQNQCCNGCIDGCDILSIPENTTCGDMQMELYPGYTNDLLNPYDIYDNCEPTNRTIASKLKIKTSSLLLNRLARNDRPLYYGTIPCTDVSATEHYLNMPDVQKALNILSNLNIKWEECSDDIYNNYTTIYKEMANFTKTILKANIRMILYYGDLDLITPKQAWIVNEQVGGFTTEYKNGLTFNTGYLDAGNDSLFFYWFVESQGNTKIDPLVLWLNGGPGCSSLGGLFNELGPYLINKDGKTLRQNPYSWNKYASILFLESPAWVGFSYKNIPKNVTTGDDEVVVANYAALKDFLKKYPSFKSNPLFLTGESYASTYLSMLDSKIVDNMKETSLNLKGVAIGNGVMSYIILQNTLLDYNYGHGLIDEKLWKKFKVNCCKCVDGCDVFHFDPNSTCTNQLNIMLNNSNNELLNTYDYYSDCEGLNTTSSSSKKHRNTQQSLLLKKLRSNALLNTFAKLNNEDDLQSDFRRKFGVLACADLFPLESYLNMPEVQKAIHIPSNKKIKWEQCPDDVYDEYYIDYLDMFNFTKNYLNGNVRLLLYYGDIDGVCNFLIGQKFSRQLGFNLTTPKQAWIVDKQIAGFKTEYDRGVTFTTKEADIM</sequence>